<reference evidence="2" key="3">
    <citation type="submission" date="2011-03" db="EMBL/GenBank/DDBJ databases">
        <title>Annotation of Magnaporthe poae ATCC 64411.</title>
        <authorList>
            <person name="Ma L.-J."/>
            <person name="Dead R."/>
            <person name="Young S.K."/>
            <person name="Zeng Q."/>
            <person name="Gargeya S."/>
            <person name="Fitzgerald M."/>
            <person name="Haas B."/>
            <person name="Abouelleil A."/>
            <person name="Alvarado L."/>
            <person name="Arachchi H.M."/>
            <person name="Berlin A."/>
            <person name="Brown A."/>
            <person name="Chapman S.B."/>
            <person name="Chen Z."/>
            <person name="Dunbar C."/>
            <person name="Freedman E."/>
            <person name="Gearin G."/>
            <person name="Gellesch M."/>
            <person name="Goldberg J."/>
            <person name="Griggs A."/>
            <person name="Gujja S."/>
            <person name="Heiman D."/>
            <person name="Howarth C."/>
            <person name="Larson L."/>
            <person name="Lui A."/>
            <person name="MacDonald P.J.P."/>
            <person name="Mehta T."/>
            <person name="Montmayeur A."/>
            <person name="Murphy C."/>
            <person name="Neiman D."/>
            <person name="Pearson M."/>
            <person name="Priest M."/>
            <person name="Roberts A."/>
            <person name="Saif S."/>
            <person name="Shea T."/>
            <person name="Shenoy N."/>
            <person name="Sisk P."/>
            <person name="Stolte C."/>
            <person name="Sykes S."/>
            <person name="Yandava C."/>
            <person name="Wortman J."/>
            <person name="Nusbaum C."/>
            <person name="Birren B."/>
        </authorList>
    </citation>
    <scope>NUCLEOTIDE SEQUENCE</scope>
    <source>
        <strain evidence="2">ATCC 64411</strain>
    </source>
</reference>
<feature type="compositionally biased region" description="Low complexity" evidence="1">
    <location>
        <begin position="8"/>
        <end position="32"/>
    </location>
</feature>
<dbReference type="Proteomes" id="UP000011715">
    <property type="component" value="Unassembled WGS sequence"/>
</dbReference>
<dbReference type="EMBL" id="ADBL01001955">
    <property type="status" value="NOT_ANNOTATED_CDS"/>
    <property type="molecule type" value="Genomic_DNA"/>
</dbReference>
<dbReference type="AlphaFoldDB" id="A0A0C4E6F9"/>
<reference evidence="4" key="1">
    <citation type="submission" date="2010-05" db="EMBL/GenBank/DDBJ databases">
        <title>The genome sequence of Magnaporthe poae strain ATCC 64411.</title>
        <authorList>
            <person name="Ma L.-J."/>
            <person name="Dead R."/>
            <person name="Young S."/>
            <person name="Zeng Q."/>
            <person name="Koehrsen M."/>
            <person name="Alvarado L."/>
            <person name="Berlin A."/>
            <person name="Chapman S.B."/>
            <person name="Chen Z."/>
            <person name="Freedman E."/>
            <person name="Gellesch M."/>
            <person name="Goldberg J."/>
            <person name="Griggs A."/>
            <person name="Gujja S."/>
            <person name="Heilman E.R."/>
            <person name="Heiman D."/>
            <person name="Hepburn T."/>
            <person name="Howarth C."/>
            <person name="Jen D."/>
            <person name="Larson L."/>
            <person name="Mehta T."/>
            <person name="Neiman D."/>
            <person name="Pearson M."/>
            <person name="Roberts A."/>
            <person name="Saif S."/>
            <person name="Shea T."/>
            <person name="Shenoy N."/>
            <person name="Sisk P."/>
            <person name="Stolte C."/>
            <person name="Sykes S."/>
            <person name="Walk T."/>
            <person name="White J."/>
            <person name="Yandava C."/>
            <person name="Haas B."/>
            <person name="Nusbaum C."/>
            <person name="Birren B."/>
        </authorList>
    </citation>
    <scope>NUCLEOTIDE SEQUENCE [LARGE SCALE GENOMIC DNA]</scope>
    <source>
        <strain evidence="4">ATCC 64411 / 73-15</strain>
    </source>
</reference>
<feature type="region of interest" description="Disordered" evidence="1">
    <location>
        <begin position="1"/>
        <end position="128"/>
    </location>
</feature>
<gene>
    <name evidence="2" type="ORF">MAPG_08096</name>
</gene>
<feature type="compositionally biased region" description="Basic and acidic residues" evidence="1">
    <location>
        <begin position="51"/>
        <end position="87"/>
    </location>
</feature>
<reference evidence="3" key="5">
    <citation type="submission" date="2015-06" db="UniProtKB">
        <authorList>
            <consortium name="EnsemblFungi"/>
        </authorList>
    </citation>
    <scope>IDENTIFICATION</scope>
    <source>
        <strain evidence="3">ATCC 64411</strain>
    </source>
</reference>
<evidence type="ECO:0000313" key="3">
    <source>
        <dbReference type="EnsemblFungi" id="MAPG_08096T0"/>
    </source>
</evidence>
<dbReference type="EMBL" id="GL876972">
    <property type="protein sequence ID" value="KLU89120.1"/>
    <property type="molecule type" value="Genomic_DNA"/>
</dbReference>
<dbReference type="EnsemblFungi" id="MAPG_08096T0">
    <property type="protein sequence ID" value="MAPG_08096T0"/>
    <property type="gene ID" value="MAPG_08096"/>
</dbReference>
<protein>
    <submittedName>
        <fullName evidence="2 3">Uncharacterized protein</fullName>
    </submittedName>
</protein>
<organism evidence="3 4">
    <name type="scientific">Magnaporthiopsis poae (strain ATCC 64411 / 73-15)</name>
    <name type="common">Kentucky bluegrass fungus</name>
    <name type="synonym">Magnaporthe poae</name>
    <dbReference type="NCBI Taxonomy" id="644358"/>
    <lineage>
        <taxon>Eukaryota</taxon>
        <taxon>Fungi</taxon>
        <taxon>Dikarya</taxon>
        <taxon>Ascomycota</taxon>
        <taxon>Pezizomycotina</taxon>
        <taxon>Sordariomycetes</taxon>
        <taxon>Sordariomycetidae</taxon>
        <taxon>Magnaporthales</taxon>
        <taxon>Magnaporthaceae</taxon>
        <taxon>Magnaporthiopsis</taxon>
    </lineage>
</organism>
<accession>A0A0C4E6F9</accession>
<keyword evidence="4" id="KW-1185">Reference proteome</keyword>
<reference evidence="3" key="4">
    <citation type="journal article" date="2015" name="G3 (Bethesda)">
        <title>Genome sequences of three phytopathogenic species of the Magnaporthaceae family of fungi.</title>
        <authorList>
            <person name="Okagaki L.H."/>
            <person name="Nunes C.C."/>
            <person name="Sailsbery J."/>
            <person name="Clay B."/>
            <person name="Brown D."/>
            <person name="John T."/>
            <person name="Oh Y."/>
            <person name="Young N."/>
            <person name="Fitzgerald M."/>
            <person name="Haas B.J."/>
            <person name="Zeng Q."/>
            <person name="Young S."/>
            <person name="Adiconis X."/>
            <person name="Fan L."/>
            <person name="Levin J.Z."/>
            <person name="Mitchell T.K."/>
            <person name="Okubara P.A."/>
            <person name="Farman M.L."/>
            <person name="Kohn L.M."/>
            <person name="Birren B."/>
            <person name="Ma L.-J."/>
            <person name="Dean R.A."/>
        </authorList>
    </citation>
    <scope>NUCLEOTIDE SEQUENCE</scope>
    <source>
        <strain evidence="3">ATCC 64411 / 73-15</strain>
    </source>
</reference>
<evidence type="ECO:0000313" key="4">
    <source>
        <dbReference type="Proteomes" id="UP000011715"/>
    </source>
</evidence>
<name>A0A0C4E6F9_MAGP6</name>
<proteinExistence type="predicted"/>
<evidence type="ECO:0000313" key="2">
    <source>
        <dbReference type="EMBL" id="KLU89120.1"/>
    </source>
</evidence>
<dbReference type="VEuPathDB" id="FungiDB:MAPG_08096"/>
<reference evidence="2" key="2">
    <citation type="submission" date="2010-05" db="EMBL/GenBank/DDBJ databases">
        <title>The Genome Sequence of Magnaporthe poae strain ATCC 64411.</title>
        <authorList>
            <consortium name="The Broad Institute Genome Sequencing Platform"/>
            <consortium name="Broad Institute Genome Sequencing Center for Infectious Disease"/>
            <person name="Ma L.-J."/>
            <person name="Dead R."/>
            <person name="Young S."/>
            <person name="Zeng Q."/>
            <person name="Koehrsen M."/>
            <person name="Alvarado L."/>
            <person name="Berlin A."/>
            <person name="Chapman S.B."/>
            <person name="Chen Z."/>
            <person name="Freedman E."/>
            <person name="Gellesch M."/>
            <person name="Goldberg J."/>
            <person name="Griggs A."/>
            <person name="Gujja S."/>
            <person name="Heilman E.R."/>
            <person name="Heiman D."/>
            <person name="Hepburn T."/>
            <person name="Howarth C."/>
            <person name="Jen D."/>
            <person name="Larson L."/>
            <person name="Mehta T."/>
            <person name="Neiman D."/>
            <person name="Pearson M."/>
            <person name="Roberts A."/>
            <person name="Saif S."/>
            <person name="Shea T."/>
            <person name="Shenoy N."/>
            <person name="Sisk P."/>
            <person name="Stolte C."/>
            <person name="Sykes S."/>
            <person name="Walk T."/>
            <person name="White J."/>
            <person name="Yandava C."/>
            <person name="Haas B."/>
            <person name="Nusbaum C."/>
            <person name="Birren B."/>
        </authorList>
    </citation>
    <scope>NUCLEOTIDE SEQUENCE</scope>
    <source>
        <strain evidence="2">ATCC 64411</strain>
    </source>
</reference>
<sequence>MMTPPTPQETQKPTFASNSNGNGNGTTPSGDSLRPKSVGSMRLFNNVSNEAPERRRTGLGGMRERLSAFASRRKDRESSSPESRDLREDDGEAAVAAFDDSEEEGGRLPDGSLIKRPTRGPGRGRLSQ</sequence>
<evidence type="ECO:0000256" key="1">
    <source>
        <dbReference type="SAM" id="MobiDB-lite"/>
    </source>
</evidence>